<feature type="transmembrane region" description="Helical" evidence="1">
    <location>
        <begin position="232"/>
        <end position="251"/>
    </location>
</feature>
<dbReference type="AlphaFoldDB" id="A0A9P1D011"/>
<dbReference type="Proteomes" id="UP001152797">
    <property type="component" value="Unassembled WGS sequence"/>
</dbReference>
<dbReference type="EMBL" id="CAMXCT020002743">
    <property type="protein sequence ID" value="CAL1153512.1"/>
    <property type="molecule type" value="Genomic_DNA"/>
</dbReference>
<feature type="transmembrane region" description="Helical" evidence="1">
    <location>
        <begin position="99"/>
        <end position="120"/>
    </location>
</feature>
<feature type="transmembrane region" description="Helical" evidence="1">
    <location>
        <begin position="301"/>
        <end position="322"/>
    </location>
</feature>
<protein>
    <submittedName>
        <fullName evidence="2">Uncharacterized protein</fullName>
    </submittedName>
</protein>
<organism evidence="2">
    <name type="scientific">Cladocopium goreaui</name>
    <dbReference type="NCBI Taxonomy" id="2562237"/>
    <lineage>
        <taxon>Eukaryota</taxon>
        <taxon>Sar</taxon>
        <taxon>Alveolata</taxon>
        <taxon>Dinophyceae</taxon>
        <taxon>Suessiales</taxon>
        <taxon>Symbiodiniaceae</taxon>
        <taxon>Cladocopium</taxon>
    </lineage>
</organism>
<sequence>MPQMNLAILGSIAPFIVVVDVIGVVAFTAMGIGPLVYNAVADATMNQAGNAAAAAAGGFMALLFVLDFYLMPILAQMFFGTLLVGFVFAAAILKGIVYPWAPGLLCIALPIIYMGWLRGFVFRPGKVTPAEFLWPAAMTFSAAFVAIMFAWLIFVFGSGRNWSEETKLWLTEENNDVFAYLWSNGTTTLNYTIHCSNSKNVSHFSNDEQAILLAACTSAANVWFLQWTGPFVLAFCNFVTALFVYLFMHVSRRVVMVNGDGEADSLPYLKQILKGSVLVIVLMLAAMYAAASYVSGSAVQLGSAVFCLGAVIIAGTLGWMYVEIDPVQLKRLASEGTMAENLLKVLRSDWVRAVAVACLNVLIPLMVVLDRARQCMRRARGTAENPADKFTPSGRRVANECSTWNWCSILSKVLLLGELFVALLLGMKATYVFFSWLNAVLGAANINFWVLCGYIFVIGLGMFLCPIVPGSAVYLFAGVVLGAQSQLPERPGFMVGVAAAIVVSSVAKHIACVGQYMIGYCAGQSVKVQQMVGVDQVGTRATEKILKQPGLSLGKVCILVAGPDFPTSMLCGILKLQIPQMLLGTTPVIFVSIIPQVLVGALLTYQGAAADDDSSSIESMISTAVTGFAAAAQAGATLLFTWRIMKTVEQDGEELSQPRPEHAAVAALTAKDYRKAFHEVSKWDAMTCLQQTIVLWSVFAMLLSGFLIAADFMLAEKFCFRKFDITSNIKDPFELGGLDNNVINLVIVPIGWMTLVVVICAVAGHVAFSVMMGKAARGRLSSLKHQA</sequence>
<evidence type="ECO:0000313" key="2">
    <source>
        <dbReference type="EMBL" id="CAI4000137.1"/>
    </source>
</evidence>
<feature type="transmembrane region" description="Helical" evidence="1">
    <location>
        <begin position="132"/>
        <end position="154"/>
    </location>
</feature>
<feature type="transmembrane region" description="Helical" evidence="1">
    <location>
        <begin position="588"/>
        <end position="608"/>
    </location>
</feature>
<name>A0A9P1D011_9DINO</name>
<evidence type="ECO:0000313" key="3">
    <source>
        <dbReference type="EMBL" id="CAL1153512.1"/>
    </source>
</evidence>
<feature type="transmembrane region" description="Helical" evidence="1">
    <location>
        <begin position="413"/>
        <end position="436"/>
    </location>
</feature>
<feature type="transmembrane region" description="Helical" evidence="1">
    <location>
        <begin position="48"/>
        <end position="66"/>
    </location>
</feature>
<feature type="transmembrane region" description="Helical" evidence="1">
    <location>
        <begin position="448"/>
        <end position="481"/>
    </location>
</feature>
<feature type="transmembrane region" description="Helical" evidence="1">
    <location>
        <begin position="73"/>
        <end position="93"/>
    </location>
</feature>
<feature type="transmembrane region" description="Helical" evidence="1">
    <location>
        <begin position="742"/>
        <end position="770"/>
    </location>
</feature>
<feature type="transmembrane region" description="Helical" evidence="1">
    <location>
        <begin position="693"/>
        <end position="714"/>
    </location>
</feature>
<accession>A0A9P1D011</accession>
<gene>
    <name evidence="2" type="ORF">C1SCF055_LOCUS26280</name>
</gene>
<proteinExistence type="predicted"/>
<feature type="transmembrane region" description="Helical" evidence="1">
    <location>
        <begin position="350"/>
        <end position="369"/>
    </location>
</feature>
<feature type="transmembrane region" description="Helical" evidence="1">
    <location>
        <begin position="620"/>
        <end position="640"/>
    </location>
</feature>
<feature type="transmembrane region" description="Helical" evidence="1">
    <location>
        <begin position="493"/>
        <end position="518"/>
    </location>
</feature>
<keyword evidence="4" id="KW-1185">Reference proteome</keyword>
<evidence type="ECO:0000256" key="1">
    <source>
        <dbReference type="SAM" id="Phobius"/>
    </source>
</evidence>
<dbReference type="OrthoDB" id="498037at2759"/>
<feature type="transmembrane region" description="Helical" evidence="1">
    <location>
        <begin position="271"/>
        <end position="294"/>
    </location>
</feature>
<reference evidence="3" key="2">
    <citation type="submission" date="2024-04" db="EMBL/GenBank/DDBJ databases">
        <authorList>
            <person name="Chen Y."/>
            <person name="Shah S."/>
            <person name="Dougan E. K."/>
            <person name="Thang M."/>
            <person name="Chan C."/>
        </authorList>
    </citation>
    <scope>NUCLEOTIDE SEQUENCE [LARGE SCALE GENOMIC DNA]</scope>
</reference>
<dbReference type="EMBL" id="CAMXCT010002743">
    <property type="protein sequence ID" value="CAI4000137.1"/>
    <property type="molecule type" value="Genomic_DNA"/>
</dbReference>
<evidence type="ECO:0000313" key="4">
    <source>
        <dbReference type="Proteomes" id="UP001152797"/>
    </source>
</evidence>
<comment type="caution">
    <text evidence="2">The sequence shown here is derived from an EMBL/GenBank/DDBJ whole genome shotgun (WGS) entry which is preliminary data.</text>
</comment>
<keyword evidence="1" id="KW-0472">Membrane</keyword>
<keyword evidence="1" id="KW-0812">Transmembrane</keyword>
<feature type="non-terminal residue" evidence="2">
    <location>
        <position position="787"/>
    </location>
</feature>
<dbReference type="EMBL" id="CAMXCT030002743">
    <property type="protein sequence ID" value="CAL4787449.1"/>
    <property type="molecule type" value="Genomic_DNA"/>
</dbReference>
<reference evidence="2" key="1">
    <citation type="submission" date="2022-10" db="EMBL/GenBank/DDBJ databases">
        <authorList>
            <person name="Chen Y."/>
            <person name="Dougan E. K."/>
            <person name="Chan C."/>
            <person name="Rhodes N."/>
            <person name="Thang M."/>
        </authorList>
    </citation>
    <scope>NUCLEOTIDE SEQUENCE</scope>
</reference>
<keyword evidence="1" id="KW-1133">Transmembrane helix</keyword>
<feature type="transmembrane region" description="Helical" evidence="1">
    <location>
        <begin position="12"/>
        <end position="36"/>
    </location>
</feature>